<feature type="compositionally biased region" description="Basic and acidic residues" evidence="1">
    <location>
        <begin position="117"/>
        <end position="128"/>
    </location>
</feature>
<keyword evidence="3" id="KW-1185">Reference proteome</keyword>
<reference evidence="2 3" key="1">
    <citation type="submission" date="2016-11" db="EMBL/GenBank/DDBJ databases">
        <title>Whole genomes of Flavobacteriaceae.</title>
        <authorList>
            <person name="Stine C."/>
            <person name="Li C."/>
            <person name="Tadesse D."/>
        </authorList>
    </citation>
    <scope>NUCLEOTIDE SEQUENCE [LARGE SCALE GENOMIC DNA]</scope>
    <source>
        <strain evidence="2 3">CCUG 59446</strain>
    </source>
</reference>
<dbReference type="RefSeq" id="WP_089054729.1">
    <property type="nucleotide sequence ID" value="NZ_MUHA01000019.1"/>
</dbReference>
<evidence type="ECO:0000313" key="2">
    <source>
        <dbReference type="EMBL" id="OXA98859.1"/>
    </source>
</evidence>
<name>A0A226HXA4_9FLAO</name>
<dbReference type="EMBL" id="MUHA01000019">
    <property type="protein sequence ID" value="OXA98859.1"/>
    <property type="molecule type" value="Genomic_DNA"/>
</dbReference>
<feature type="compositionally biased region" description="Basic and acidic residues" evidence="1">
    <location>
        <begin position="79"/>
        <end position="88"/>
    </location>
</feature>
<organism evidence="2 3">
    <name type="scientific">Flavobacterium oncorhynchi</name>
    <dbReference type="NCBI Taxonomy" id="728056"/>
    <lineage>
        <taxon>Bacteria</taxon>
        <taxon>Pseudomonadati</taxon>
        <taxon>Bacteroidota</taxon>
        <taxon>Flavobacteriia</taxon>
        <taxon>Flavobacteriales</taxon>
        <taxon>Flavobacteriaceae</taxon>
        <taxon>Flavobacterium</taxon>
    </lineage>
</organism>
<feature type="region of interest" description="Disordered" evidence="1">
    <location>
        <begin position="67"/>
        <end position="128"/>
    </location>
</feature>
<dbReference type="Proteomes" id="UP000198336">
    <property type="component" value="Unassembled WGS sequence"/>
</dbReference>
<protein>
    <submittedName>
        <fullName evidence="2">Uncharacterized protein</fullName>
    </submittedName>
</protein>
<sequence>MKKLNNQDYGLRDPDFMDQENFDYTVNFSPDEDPYQYQEEFIDDGRDQTTDFSVNESIRMENIPNEERVINEDNLITNDSEKTNHEENQSTNNELNFEDDLEKGRDLDKDEDLTDFDAEHYPENHPRA</sequence>
<accession>A0A226HXA4</accession>
<evidence type="ECO:0000313" key="3">
    <source>
        <dbReference type="Proteomes" id="UP000198336"/>
    </source>
</evidence>
<evidence type="ECO:0000256" key="1">
    <source>
        <dbReference type="SAM" id="MobiDB-lite"/>
    </source>
</evidence>
<proteinExistence type="predicted"/>
<comment type="caution">
    <text evidence="2">The sequence shown here is derived from an EMBL/GenBank/DDBJ whole genome shotgun (WGS) entry which is preliminary data.</text>
</comment>
<dbReference type="AlphaFoldDB" id="A0A226HXA4"/>
<gene>
    <name evidence="2" type="ORF">B0A75_13065</name>
</gene>